<gene>
    <name evidence="1" type="ORF">H6G06_18465</name>
</gene>
<keyword evidence="2" id="KW-1185">Reference proteome</keyword>
<reference evidence="2" key="1">
    <citation type="journal article" date="2020" name="ISME J.">
        <title>Comparative genomics reveals insights into cyanobacterial evolution and habitat adaptation.</title>
        <authorList>
            <person name="Chen M.Y."/>
            <person name="Teng W.K."/>
            <person name="Zhao L."/>
            <person name="Hu C.X."/>
            <person name="Zhou Y.K."/>
            <person name="Han B.P."/>
            <person name="Song L.R."/>
            <person name="Shu W.S."/>
        </authorList>
    </citation>
    <scope>NUCLEOTIDE SEQUENCE [LARGE SCALE GENOMIC DNA]</scope>
    <source>
        <strain evidence="2">FACHB-251</strain>
    </source>
</reference>
<dbReference type="Proteomes" id="UP000662185">
    <property type="component" value="Unassembled WGS sequence"/>
</dbReference>
<evidence type="ECO:0000313" key="2">
    <source>
        <dbReference type="Proteomes" id="UP000662185"/>
    </source>
</evidence>
<sequence length="121" mass="13866">MTNNLENPANNQPCSCIFPDGLQYGKFLSRNIGIDKSKGRFGEVSIYKCCACQRLWLHYFVEYEHLSQSARWYRGLITEAMTKTITAENAVEILSNLQWYLYGGSYFHGKYGCSKGQIDVD</sequence>
<dbReference type="AlphaFoldDB" id="A0A927A379"/>
<comment type="caution">
    <text evidence="1">The sequence shown here is derived from an EMBL/GenBank/DDBJ whole genome shotgun (WGS) entry which is preliminary data.</text>
</comment>
<accession>A0A927A379</accession>
<organism evidence="1 2">
    <name type="scientific">Anabaena sphaerica FACHB-251</name>
    <dbReference type="NCBI Taxonomy" id="2692883"/>
    <lineage>
        <taxon>Bacteria</taxon>
        <taxon>Bacillati</taxon>
        <taxon>Cyanobacteriota</taxon>
        <taxon>Cyanophyceae</taxon>
        <taxon>Nostocales</taxon>
        <taxon>Nostocaceae</taxon>
        <taxon>Anabaena</taxon>
    </lineage>
</organism>
<dbReference type="EMBL" id="JACJQU010000012">
    <property type="protein sequence ID" value="MBD2295400.1"/>
    <property type="molecule type" value="Genomic_DNA"/>
</dbReference>
<name>A0A927A379_9NOST</name>
<proteinExistence type="predicted"/>
<protein>
    <submittedName>
        <fullName evidence="1">Uncharacterized protein</fullName>
    </submittedName>
</protein>
<dbReference type="RefSeq" id="WP_190562766.1">
    <property type="nucleotide sequence ID" value="NZ_JACJQU010000012.1"/>
</dbReference>
<evidence type="ECO:0000313" key="1">
    <source>
        <dbReference type="EMBL" id="MBD2295400.1"/>
    </source>
</evidence>